<dbReference type="InterPro" id="IPR036013">
    <property type="entry name" value="Band_7/SPFH_dom_sf"/>
</dbReference>
<evidence type="ECO:0000313" key="2">
    <source>
        <dbReference type="EMBL" id="MFC1437980.1"/>
    </source>
</evidence>
<gene>
    <name evidence="2" type="ORF">ABUW04_06885</name>
</gene>
<dbReference type="PANTHER" id="PTHR43327:SF10">
    <property type="entry name" value="STOMATIN-LIKE PROTEIN 2, MITOCHONDRIAL"/>
    <property type="match status" value="1"/>
</dbReference>
<protein>
    <submittedName>
        <fullName evidence="2">SPFH domain-containing protein</fullName>
    </submittedName>
</protein>
<evidence type="ECO:0000313" key="3">
    <source>
        <dbReference type="Proteomes" id="UP001592581"/>
    </source>
</evidence>
<name>A0ABV6XI77_9ACTN</name>
<keyword evidence="3" id="KW-1185">Reference proteome</keyword>
<accession>A0ABV6XI77</accession>
<dbReference type="PANTHER" id="PTHR43327">
    <property type="entry name" value="STOMATIN-LIKE PROTEIN 2, MITOCHONDRIAL"/>
    <property type="match status" value="1"/>
</dbReference>
<dbReference type="RefSeq" id="WP_380563908.1">
    <property type="nucleotide sequence ID" value="NZ_JBEUKS010000002.1"/>
</dbReference>
<dbReference type="SMART" id="SM00244">
    <property type="entry name" value="PHB"/>
    <property type="match status" value="1"/>
</dbReference>
<organism evidence="2 3">
    <name type="scientific">Streptacidiphilus jeojiensis</name>
    <dbReference type="NCBI Taxonomy" id="3229225"/>
    <lineage>
        <taxon>Bacteria</taxon>
        <taxon>Bacillati</taxon>
        <taxon>Actinomycetota</taxon>
        <taxon>Actinomycetes</taxon>
        <taxon>Kitasatosporales</taxon>
        <taxon>Streptomycetaceae</taxon>
        <taxon>Streptacidiphilus</taxon>
    </lineage>
</organism>
<dbReference type="SUPFAM" id="SSF117892">
    <property type="entry name" value="Band 7/SPFH domain"/>
    <property type="match status" value="1"/>
</dbReference>
<sequence>MRRVLKWGSIGTAAFGLAASVLRSVQVIPEASTAVVESFGRYDRVLYSGLHWMTPITGTVRNRLDMRSQVVPFPLRAVISQDGLEVPIEATVQYVVSDPKKATYAVASFIQAIERRTLYELSYAVARLAAEDARTTLEEIGQSIQSKLTPAAEDWGLTIQWVGFTIGETRVSPATPKGSRKAAKHESPSAAFLAVNGGVVHLHQYQDSPIGHQSNRSELEMSENRIGKQTINGGNVQQMADSNTQDNRTFLAADAADRLEPLLAQLVAHVHAGVAEGRMPAEAAVLEPIEALHAEVVTARTEHRPVQAGAARRLWRQWRTSVAPTAIAVAGSATADLILEAGHILGV</sequence>
<dbReference type="Proteomes" id="UP001592581">
    <property type="component" value="Unassembled WGS sequence"/>
</dbReference>
<dbReference type="Pfam" id="PF01145">
    <property type="entry name" value="Band_7"/>
    <property type="match status" value="1"/>
</dbReference>
<evidence type="ECO:0000259" key="1">
    <source>
        <dbReference type="SMART" id="SM00244"/>
    </source>
</evidence>
<reference evidence="2 3" key="1">
    <citation type="submission" date="2024-06" db="EMBL/GenBank/DDBJ databases">
        <authorList>
            <person name="Lee S.D."/>
        </authorList>
    </citation>
    <scope>NUCLEOTIDE SEQUENCE [LARGE SCALE GENOMIC DNA]</scope>
    <source>
        <strain evidence="2 3">N1-10</strain>
    </source>
</reference>
<dbReference type="InterPro" id="IPR001107">
    <property type="entry name" value="Band_7"/>
</dbReference>
<dbReference type="Gene3D" id="3.30.479.30">
    <property type="entry name" value="Band 7 domain"/>
    <property type="match status" value="1"/>
</dbReference>
<dbReference type="EMBL" id="JBEUKS010000002">
    <property type="protein sequence ID" value="MFC1437980.1"/>
    <property type="molecule type" value="Genomic_DNA"/>
</dbReference>
<feature type="domain" description="Band 7" evidence="1">
    <location>
        <begin position="23"/>
        <end position="187"/>
    </location>
</feature>
<comment type="caution">
    <text evidence="2">The sequence shown here is derived from an EMBL/GenBank/DDBJ whole genome shotgun (WGS) entry which is preliminary data.</text>
</comment>
<proteinExistence type="predicted"/>
<dbReference type="InterPro" id="IPR050710">
    <property type="entry name" value="Band7/mec-2_domain"/>
</dbReference>